<dbReference type="InParanoid" id="E9GCN5"/>
<evidence type="ECO:0000313" key="6">
    <source>
        <dbReference type="EMBL" id="EFX82833.1"/>
    </source>
</evidence>
<dbReference type="PANTHER" id="PTHR22923:SF62">
    <property type="entry name" value="CVP18"/>
    <property type="match status" value="1"/>
</dbReference>
<dbReference type="GO" id="GO:0005615">
    <property type="term" value="C:extracellular space"/>
    <property type="evidence" value="ECO:0000318"/>
    <property type="project" value="GO_Central"/>
</dbReference>
<dbReference type="InterPro" id="IPR050822">
    <property type="entry name" value="Cerebellin_Synaptic_Org"/>
</dbReference>
<gene>
    <name evidence="6" type="ORF">DAPPUDRAFT_240822</name>
</gene>
<dbReference type="Proteomes" id="UP000000305">
    <property type="component" value="Unassembled WGS sequence"/>
</dbReference>
<dbReference type="Gene3D" id="1.10.287.2610">
    <property type="match status" value="1"/>
</dbReference>
<dbReference type="KEGG" id="dpx:DAPPUDRAFT_240822"/>
<sequence>MAQPTAHTTSGIYQHNLHITHPALRILRKCENLICVQAGCGAICSSASATYSLEDKLKELESKLETKINLLESKNSELEEKVTQLGTQLERNNESRDELALQVAELKSKVQEQEEVLSALLREKNEWKAQPADVSIRTNQSPVVVNGLPSSCADLKIMGHIWNGFYSVMGNTTMESVYCDFTKLPSDAGFQKWIGYNGVKSAPVYFHATKTMEFNTTGRPIDYNTYMSVNLGNAMDGASGIFTAPRSGIYFFSFTGHVLFPASDRASFEIIF</sequence>
<feature type="coiled-coil region" evidence="4">
    <location>
        <begin position="54"/>
        <end position="130"/>
    </location>
</feature>
<evidence type="ECO:0000256" key="4">
    <source>
        <dbReference type="SAM" id="Coils"/>
    </source>
</evidence>
<keyword evidence="3" id="KW-0732">Signal</keyword>
<dbReference type="Pfam" id="PF00386">
    <property type="entry name" value="C1q"/>
    <property type="match status" value="1"/>
</dbReference>
<protein>
    <recommendedName>
        <fullName evidence="5">C1q domain-containing protein</fullName>
    </recommendedName>
</protein>
<dbReference type="PANTHER" id="PTHR22923">
    <property type="entry name" value="CEREBELLIN-RELATED"/>
    <property type="match status" value="1"/>
</dbReference>
<evidence type="ECO:0000313" key="7">
    <source>
        <dbReference type="Proteomes" id="UP000000305"/>
    </source>
</evidence>
<keyword evidence="7" id="KW-1185">Reference proteome</keyword>
<dbReference type="EMBL" id="GL732539">
    <property type="protein sequence ID" value="EFX82833.1"/>
    <property type="molecule type" value="Genomic_DNA"/>
</dbReference>
<proteinExistence type="predicted"/>
<dbReference type="PhylomeDB" id="E9GCN5"/>
<dbReference type="PROSITE" id="PS50871">
    <property type="entry name" value="C1Q"/>
    <property type="match status" value="1"/>
</dbReference>
<reference evidence="6 7" key="1">
    <citation type="journal article" date="2011" name="Science">
        <title>The ecoresponsive genome of Daphnia pulex.</title>
        <authorList>
            <person name="Colbourne J.K."/>
            <person name="Pfrender M.E."/>
            <person name="Gilbert D."/>
            <person name="Thomas W.K."/>
            <person name="Tucker A."/>
            <person name="Oakley T.H."/>
            <person name="Tokishita S."/>
            <person name="Aerts A."/>
            <person name="Arnold G.J."/>
            <person name="Basu M.K."/>
            <person name="Bauer D.J."/>
            <person name="Caceres C.E."/>
            <person name="Carmel L."/>
            <person name="Casola C."/>
            <person name="Choi J.H."/>
            <person name="Detter J.C."/>
            <person name="Dong Q."/>
            <person name="Dusheyko S."/>
            <person name="Eads B.D."/>
            <person name="Frohlich T."/>
            <person name="Geiler-Samerotte K.A."/>
            <person name="Gerlach D."/>
            <person name="Hatcher P."/>
            <person name="Jogdeo S."/>
            <person name="Krijgsveld J."/>
            <person name="Kriventseva E.V."/>
            <person name="Kultz D."/>
            <person name="Laforsch C."/>
            <person name="Lindquist E."/>
            <person name="Lopez J."/>
            <person name="Manak J.R."/>
            <person name="Muller J."/>
            <person name="Pangilinan J."/>
            <person name="Patwardhan R.P."/>
            <person name="Pitluck S."/>
            <person name="Pritham E.J."/>
            <person name="Rechtsteiner A."/>
            <person name="Rho M."/>
            <person name="Rogozin I.B."/>
            <person name="Sakarya O."/>
            <person name="Salamov A."/>
            <person name="Schaack S."/>
            <person name="Shapiro H."/>
            <person name="Shiga Y."/>
            <person name="Skalitzky C."/>
            <person name="Smith Z."/>
            <person name="Souvorov A."/>
            <person name="Sung W."/>
            <person name="Tang Z."/>
            <person name="Tsuchiya D."/>
            <person name="Tu H."/>
            <person name="Vos H."/>
            <person name="Wang M."/>
            <person name="Wolf Y.I."/>
            <person name="Yamagata H."/>
            <person name="Yamada T."/>
            <person name="Ye Y."/>
            <person name="Shaw J.R."/>
            <person name="Andrews J."/>
            <person name="Crease T.J."/>
            <person name="Tang H."/>
            <person name="Lucas S.M."/>
            <person name="Robertson H.M."/>
            <person name="Bork P."/>
            <person name="Koonin E.V."/>
            <person name="Zdobnov E.M."/>
            <person name="Grigoriev I.V."/>
            <person name="Lynch M."/>
            <person name="Boore J.L."/>
        </authorList>
    </citation>
    <scope>NUCLEOTIDE SEQUENCE [LARGE SCALE GENOMIC DNA]</scope>
</reference>
<accession>E9GCN5</accession>
<evidence type="ECO:0000256" key="2">
    <source>
        <dbReference type="ARBA" id="ARBA00022525"/>
    </source>
</evidence>
<comment type="subcellular location">
    <subcellularLocation>
        <location evidence="1">Secreted</location>
    </subcellularLocation>
</comment>
<dbReference type="OrthoDB" id="6154955at2759"/>
<dbReference type="InterPro" id="IPR008983">
    <property type="entry name" value="Tumour_necrosis_fac-like_dom"/>
</dbReference>
<dbReference type="InterPro" id="IPR001073">
    <property type="entry name" value="C1q_dom"/>
</dbReference>
<keyword evidence="4" id="KW-0175">Coiled coil</keyword>
<evidence type="ECO:0000259" key="5">
    <source>
        <dbReference type="PROSITE" id="PS50871"/>
    </source>
</evidence>
<evidence type="ECO:0000256" key="3">
    <source>
        <dbReference type="ARBA" id="ARBA00022729"/>
    </source>
</evidence>
<name>E9GCN5_DAPPU</name>
<dbReference type="SUPFAM" id="SSF49842">
    <property type="entry name" value="TNF-like"/>
    <property type="match status" value="1"/>
</dbReference>
<dbReference type="HOGENOM" id="CLU_1024005_0_0_1"/>
<keyword evidence="2" id="KW-0964">Secreted</keyword>
<evidence type="ECO:0000256" key="1">
    <source>
        <dbReference type="ARBA" id="ARBA00004613"/>
    </source>
</evidence>
<dbReference type="AlphaFoldDB" id="E9GCN5"/>
<dbReference type="Gene3D" id="2.60.120.40">
    <property type="match status" value="1"/>
</dbReference>
<organism evidence="6 7">
    <name type="scientific">Daphnia pulex</name>
    <name type="common">Water flea</name>
    <dbReference type="NCBI Taxonomy" id="6669"/>
    <lineage>
        <taxon>Eukaryota</taxon>
        <taxon>Metazoa</taxon>
        <taxon>Ecdysozoa</taxon>
        <taxon>Arthropoda</taxon>
        <taxon>Crustacea</taxon>
        <taxon>Branchiopoda</taxon>
        <taxon>Diplostraca</taxon>
        <taxon>Cladocera</taxon>
        <taxon>Anomopoda</taxon>
        <taxon>Daphniidae</taxon>
        <taxon>Daphnia</taxon>
    </lineage>
</organism>
<feature type="domain" description="C1q" evidence="5">
    <location>
        <begin position="199"/>
        <end position="272"/>
    </location>
</feature>